<gene>
    <name evidence="5" type="primary">TBLA0D01190</name>
    <name evidence="5" type="ORF">TBLA_0D01190</name>
</gene>
<dbReference type="InParanoid" id="I2H2M5"/>
<dbReference type="Proteomes" id="UP000002866">
    <property type="component" value="Chromosome 4"/>
</dbReference>
<feature type="repeat" description="WD" evidence="3">
    <location>
        <begin position="358"/>
        <end position="383"/>
    </location>
</feature>
<dbReference type="PRINTS" id="PR00320">
    <property type="entry name" value="GPROTEINBRPT"/>
</dbReference>
<dbReference type="EMBL" id="HE806319">
    <property type="protein sequence ID" value="CCH60627.1"/>
    <property type="molecule type" value="Genomic_DNA"/>
</dbReference>
<name>I2H2M5_HENB6</name>
<dbReference type="InterPro" id="IPR001680">
    <property type="entry name" value="WD40_rpt"/>
</dbReference>
<feature type="region of interest" description="Disordered" evidence="4">
    <location>
        <begin position="40"/>
        <end position="67"/>
    </location>
</feature>
<dbReference type="HOGENOM" id="CLU_636428_0_0_1"/>
<dbReference type="Gene3D" id="2.130.10.10">
    <property type="entry name" value="YVTN repeat-like/Quinoprotein amine dehydrogenase"/>
    <property type="match status" value="2"/>
</dbReference>
<sequence length="431" mass="46069">MITDDDEHVLAYLRTRLGESRDAELLLADLAGRLAVASDSGSDTKDVASGNTNGTKENDTNTSTNNSLLQPLRLSKIGLVPVGDTGCTSVAIMDGLPLAVIGTTGGRLVTCELKAGSGPGAVVSSVRGHVGAVSAITPWTQGVVSAGRDGQIRVWRWRNGQDLSTGESNGGPGLHLVRSWVAHVSGVSDLSQDAAATKDSSRRLLASCSRDGTVKIWDPEERTATLVATLTPHGLQVWIRSVVLHGSCLVTGGHDGRVILVYWTKTGQTVQLSSVQAHQTPVESVTLSLHAHTNMPRLGFEHIVSTGRDNTAVLWKIGTPRFKPGTNEPLPSISSSQRTFTRLSTLKGHGSWVRKAYVLSHSINPSSLSIITCSDDGSIRLWDTSLIQARQLMVWDNIHSNCFINAFDIDEIQKCFITIAADGNAALFSIR</sequence>
<keyword evidence="6" id="KW-1185">Reference proteome</keyword>
<reference evidence="5 6" key="1">
    <citation type="journal article" date="2011" name="Proc. Natl. Acad. Sci. U.S.A.">
        <title>Evolutionary erosion of yeast sex chromosomes by mating-type switching accidents.</title>
        <authorList>
            <person name="Gordon J.L."/>
            <person name="Armisen D."/>
            <person name="Proux-Wera E."/>
            <person name="Oheigeartaigh S.S."/>
            <person name="Byrne K.P."/>
            <person name="Wolfe K.H."/>
        </authorList>
    </citation>
    <scope>NUCLEOTIDE SEQUENCE [LARGE SCALE GENOMIC DNA]</scope>
    <source>
        <strain evidence="6">ATCC 34711 / CBS 6284 / DSM 70876 / NBRC 10599 / NRRL Y-10934 / UCD 77-7</strain>
    </source>
</reference>
<dbReference type="STRING" id="1071380.I2H2M5"/>
<dbReference type="FunCoup" id="I2H2M5">
    <property type="interactions" value="84"/>
</dbReference>
<evidence type="ECO:0000256" key="1">
    <source>
        <dbReference type="ARBA" id="ARBA00022574"/>
    </source>
</evidence>
<dbReference type="OrthoDB" id="10264588at2759"/>
<proteinExistence type="predicted"/>
<evidence type="ECO:0000256" key="2">
    <source>
        <dbReference type="ARBA" id="ARBA00022737"/>
    </source>
</evidence>
<dbReference type="RefSeq" id="XP_004180146.1">
    <property type="nucleotide sequence ID" value="XM_004180098.1"/>
</dbReference>
<organism evidence="5 6">
    <name type="scientific">Henningerozyma blattae (strain ATCC 34711 / CBS 6284 / DSM 70876 / NBRC 10599 / NRRL Y-10934 / UCD 77-7)</name>
    <name type="common">Yeast</name>
    <name type="synonym">Tetrapisispora blattae</name>
    <dbReference type="NCBI Taxonomy" id="1071380"/>
    <lineage>
        <taxon>Eukaryota</taxon>
        <taxon>Fungi</taxon>
        <taxon>Dikarya</taxon>
        <taxon>Ascomycota</taxon>
        <taxon>Saccharomycotina</taxon>
        <taxon>Saccharomycetes</taxon>
        <taxon>Saccharomycetales</taxon>
        <taxon>Saccharomycetaceae</taxon>
        <taxon>Henningerozyma</taxon>
    </lineage>
</organism>
<evidence type="ECO:0000313" key="5">
    <source>
        <dbReference type="EMBL" id="CCH60627.1"/>
    </source>
</evidence>
<dbReference type="SMART" id="SM00320">
    <property type="entry name" value="WD40"/>
    <property type="match status" value="6"/>
</dbReference>
<feature type="repeat" description="WD" evidence="3">
    <location>
        <begin position="203"/>
        <end position="227"/>
    </location>
</feature>
<keyword evidence="1 3" id="KW-0853">WD repeat</keyword>
<protein>
    <submittedName>
        <fullName evidence="5">Uncharacterized protein</fullName>
    </submittedName>
</protein>
<dbReference type="PANTHER" id="PTHR22847">
    <property type="entry name" value="WD40 REPEAT PROTEIN"/>
    <property type="match status" value="1"/>
</dbReference>
<dbReference type="GeneID" id="14495610"/>
<evidence type="ECO:0000256" key="4">
    <source>
        <dbReference type="SAM" id="MobiDB-lite"/>
    </source>
</evidence>
<dbReference type="KEGG" id="tbl:TBLA_0D01190"/>
<dbReference type="GO" id="GO:1990234">
    <property type="term" value="C:transferase complex"/>
    <property type="evidence" value="ECO:0007669"/>
    <property type="project" value="UniProtKB-ARBA"/>
</dbReference>
<dbReference type="AlphaFoldDB" id="I2H2M5"/>
<evidence type="ECO:0000313" key="6">
    <source>
        <dbReference type="Proteomes" id="UP000002866"/>
    </source>
</evidence>
<dbReference type="SUPFAM" id="SSF50978">
    <property type="entry name" value="WD40 repeat-like"/>
    <property type="match status" value="1"/>
</dbReference>
<keyword evidence="2" id="KW-0677">Repeat</keyword>
<evidence type="ECO:0000256" key="3">
    <source>
        <dbReference type="PROSITE-ProRule" id="PRU00221"/>
    </source>
</evidence>
<dbReference type="InterPro" id="IPR020472">
    <property type="entry name" value="WD40_PAC1"/>
</dbReference>
<dbReference type="PANTHER" id="PTHR22847:SF637">
    <property type="entry name" value="WD REPEAT DOMAIN 5B"/>
    <property type="match status" value="1"/>
</dbReference>
<dbReference type="PROSITE" id="PS50082">
    <property type="entry name" value="WD_REPEATS_2"/>
    <property type="match status" value="3"/>
</dbReference>
<feature type="repeat" description="WD" evidence="3">
    <location>
        <begin position="126"/>
        <end position="165"/>
    </location>
</feature>
<dbReference type="eggNOG" id="KOG0295">
    <property type="taxonomic scope" value="Eukaryota"/>
</dbReference>
<dbReference type="InterPro" id="IPR015943">
    <property type="entry name" value="WD40/YVTN_repeat-like_dom_sf"/>
</dbReference>
<dbReference type="Pfam" id="PF00400">
    <property type="entry name" value="WD40"/>
    <property type="match status" value="3"/>
</dbReference>
<accession>I2H2M5</accession>
<dbReference type="InterPro" id="IPR036322">
    <property type="entry name" value="WD40_repeat_dom_sf"/>
</dbReference>